<keyword evidence="3" id="KW-0732">Signal</keyword>
<accession>A0A8J8MC34</accession>
<proteinExistence type="predicted"/>
<reference evidence="4 5" key="1">
    <citation type="submission" date="2020-07" db="EMBL/GenBank/DDBJ databases">
        <title>Vallitalea guaymasensis genome.</title>
        <authorList>
            <person name="Postec A."/>
        </authorList>
    </citation>
    <scope>NUCLEOTIDE SEQUENCE [LARGE SCALE GENOMIC DNA]</scope>
    <source>
        <strain evidence="4 5">Ra1766G1</strain>
    </source>
</reference>
<keyword evidence="5" id="KW-1185">Reference proteome</keyword>
<gene>
    <name evidence="4" type="ORF">HYG85_13960</name>
</gene>
<keyword evidence="2" id="KW-0802">TPR repeat</keyword>
<dbReference type="PANTHER" id="PTHR44943">
    <property type="entry name" value="CELLULOSE SYNTHASE OPERON PROTEIN C"/>
    <property type="match status" value="1"/>
</dbReference>
<evidence type="ECO:0000256" key="3">
    <source>
        <dbReference type="SAM" id="SignalP"/>
    </source>
</evidence>
<dbReference type="EMBL" id="CP058561">
    <property type="protein sequence ID" value="QUH29955.1"/>
    <property type="molecule type" value="Genomic_DNA"/>
</dbReference>
<dbReference type="Gene3D" id="1.25.40.10">
    <property type="entry name" value="Tetratricopeptide repeat domain"/>
    <property type="match status" value="1"/>
</dbReference>
<evidence type="ECO:0000256" key="2">
    <source>
        <dbReference type="ARBA" id="ARBA00022803"/>
    </source>
</evidence>
<dbReference type="PANTHER" id="PTHR44943:SF8">
    <property type="entry name" value="TPR REPEAT-CONTAINING PROTEIN MJ0263"/>
    <property type="match status" value="1"/>
</dbReference>
<feature type="chain" id="PRO_5038372407" evidence="3">
    <location>
        <begin position="23"/>
        <end position="486"/>
    </location>
</feature>
<organism evidence="4 5">
    <name type="scientific">Vallitalea guaymasensis</name>
    <dbReference type="NCBI Taxonomy" id="1185412"/>
    <lineage>
        <taxon>Bacteria</taxon>
        <taxon>Bacillati</taxon>
        <taxon>Bacillota</taxon>
        <taxon>Clostridia</taxon>
        <taxon>Lachnospirales</taxon>
        <taxon>Vallitaleaceae</taxon>
        <taxon>Vallitalea</taxon>
    </lineage>
</organism>
<dbReference type="InterPro" id="IPR051685">
    <property type="entry name" value="Ycf3/AcsC/BcsC/TPR_MFPF"/>
</dbReference>
<protein>
    <submittedName>
        <fullName evidence="4">Uncharacterized protein</fullName>
    </submittedName>
</protein>
<evidence type="ECO:0000313" key="4">
    <source>
        <dbReference type="EMBL" id="QUH29955.1"/>
    </source>
</evidence>
<dbReference type="InterPro" id="IPR011990">
    <property type="entry name" value="TPR-like_helical_dom_sf"/>
</dbReference>
<dbReference type="KEGG" id="vgu:HYG85_13960"/>
<sequence>MDIKKGLLAGLMVTTISMTALTSVYAKAPVQDKGEPKIAICTTDECTIDSNFDFNFKEFSKQFKENVSQEDYKKAENLFNKAIKLEDDASEYWDELYKLDLFDTSVLLGNVEPMPFEEFSKMFKKDITTETKNKAKEIYNKIIKLEKEGKFDETMELWKELDSLELYDETNNIVMGTSTMENMSFEEFAKSFKKDVKEEDKKKAKELYEKAVQLDKDKKYDEAVKVWDQLFEMKLFDEMGEIKNIEIGEDATKVISFDNIGEADIVGIKGNVKVENMDKDIILSGIESLSIDELSEMPGDIIIEINNTSFEEFSKNFKKDVKEEDKKKAKELYEKAVQLDKDKKYDEAVKVWSQLFEMNLFDETGAIKHIETEDNVTGKITGSGASIVNFNGDISNDGVVMLDGDIITGSEAIIDSIKPITFEEFSKGFKKDLKPEVIEKAKELFEKATAKEKEARKVWDEIYKMDIFEVSTKELSTMESSTEKEI</sequence>
<evidence type="ECO:0000313" key="5">
    <source>
        <dbReference type="Proteomes" id="UP000677305"/>
    </source>
</evidence>
<evidence type="ECO:0000256" key="1">
    <source>
        <dbReference type="ARBA" id="ARBA00022737"/>
    </source>
</evidence>
<keyword evidence="1" id="KW-0677">Repeat</keyword>
<dbReference type="InterPro" id="IPR003107">
    <property type="entry name" value="HAT"/>
</dbReference>
<dbReference type="SMART" id="SM00386">
    <property type="entry name" value="HAT"/>
    <property type="match status" value="5"/>
</dbReference>
<dbReference type="SUPFAM" id="SSF48452">
    <property type="entry name" value="TPR-like"/>
    <property type="match status" value="1"/>
</dbReference>
<dbReference type="RefSeq" id="WP_212690197.1">
    <property type="nucleotide sequence ID" value="NZ_CP058561.1"/>
</dbReference>
<feature type="signal peptide" evidence="3">
    <location>
        <begin position="1"/>
        <end position="22"/>
    </location>
</feature>
<dbReference type="AlphaFoldDB" id="A0A8J8MC34"/>
<name>A0A8J8MC34_9FIRM</name>
<dbReference type="Proteomes" id="UP000677305">
    <property type="component" value="Chromosome"/>
</dbReference>
<dbReference type="GO" id="GO:0006396">
    <property type="term" value="P:RNA processing"/>
    <property type="evidence" value="ECO:0007669"/>
    <property type="project" value="InterPro"/>
</dbReference>